<dbReference type="InterPro" id="IPR000477">
    <property type="entry name" value="RT_dom"/>
</dbReference>
<proteinExistence type="predicted"/>
<evidence type="ECO:0000259" key="2">
    <source>
        <dbReference type="PROSITE" id="PS50878"/>
    </source>
</evidence>
<dbReference type="InterPro" id="IPR005135">
    <property type="entry name" value="Endo/exonuclease/phosphatase"/>
</dbReference>
<dbReference type="Pfam" id="PF14111">
    <property type="entry name" value="DUF4283"/>
    <property type="match status" value="1"/>
</dbReference>
<protein>
    <recommendedName>
        <fullName evidence="2">Reverse transcriptase domain-containing protein</fullName>
    </recommendedName>
</protein>
<organism evidence="3 4">
    <name type="scientific">Centaurea solstitialis</name>
    <name type="common">yellow star-thistle</name>
    <dbReference type="NCBI Taxonomy" id="347529"/>
    <lineage>
        <taxon>Eukaryota</taxon>
        <taxon>Viridiplantae</taxon>
        <taxon>Streptophyta</taxon>
        <taxon>Embryophyta</taxon>
        <taxon>Tracheophyta</taxon>
        <taxon>Spermatophyta</taxon>
        <taxon>Magnoliopsida</taxon>
        <taxon>eudicotyledons</taxon>
        <taxon>Gunneridae</taxon>
        <taxon>Pentapetalae</taxon>
        <taxon>asterids</taxon>
        <taxon>campanulids</taxon>
        <taxon>Asterales</taxon>
        <taxon>Asteraceae</taxon>
        <taxon>Carduoideae</taxon>
        <taxon>Cardueae</taxon>
        <taxon>Centaureinae</taxon>
        <taxon>Centaurea</taxon>
    </lineage>
</organism>
<dbReference type="Proteomes" id="UP001172457">
    <property type="component" value="Unassembled WGS sequence"/>
</dbReference>
<reference evidence="3" key="1">
    <citation type="submission" date="2023-03" db="EMBL/GenBank/DDBJ databases">
        <title>Chromosome-scale reference genome and RAD-based genetic map of yellow starthistle (Centaurea solstitialis) reveal putative structural variation and QTLs associated with invader traits.</title>
        <authorList>
            <person name="Reatini B."/>
            <person name="Cang F.A."/>
            <person name="Jiang Q."/>
            <person name="Mckibben M.T.W."/>
            <person name="Barker M.S."/>
            <person name="Rieseberg L.H."/>
            <person name="Dlugosch K.M."/>
        </authorList>
    </citation>
    <scope>NUCLEOTIDE SEQUENCE</scope>
    <source>
        <strain evidence="3">CAN-66</strain>
        <tissue evidence="3">Leaf</tissue>
    </source>
</reference>
<gene>
    <name evidence="3" type="ORF">OSB04_un001622</name>
</gene>
<feature type="compositionally biased region" description="Basic and acidic residues" evidence="1">
    <location>
        <begin position="18"/>
        <end position="30"/>
    </location>
</feature>
<dbReference type="PROSITE" id="PS50878">
    <property type="entry name" value="RT_POL"/>
    <property type="match status" value="1"/>
</dbReference>
<dbReference type="InterPro" id="IPR025558">
    <property type="entry name" value="DUF4283"/>
</dbReference>
<dbReference type="InterPro" id="IPR026960">
    <property type="entry name" value="RVT-Znf"/>
</dbReference>
<comment type="caution">
    <text evidence="3">The sequence shown here is derived from an EMBL/GenBank/DDBJ whole genome shotgun (WGS) entry which is preliminary data.</text>
</comment>
<accession>A0AA38W1K1</accession>
<dbReference type="InterPro" id="IPR036691">
    <property type="entry name" value="Endo/exonu/phosph_ase_sf"/>
</dbReference>
<dbReference type="CDD" id="cd01650">
    <property type="entry name" value="RT_nLTR_like"/>
    <property type="match status" value="1"/>
</dbReference>
<evidence type="ECO:0000313" key="3">
    <source>
        <dbReference type="EMBL" id="KAJ9535280.1"/>
    </source>
</evidence>
<feature type="region of interest" description="Disordered" evidence="1">
    <location>
        <begin position="1"/>
        <end position="31"/>
    </location>
</feature>
<dbReference type="PANTHER" id="PTHR33116">
    <property type="entry name" value="REVERSE TRANSCRIPTASE ZINC-BINDING DOMAIN-CONTAINING PROTEIN-RELATED-RELATED"/>
    <property type="match status" value="1"/>
</dbReference>
<evidence type="ECO:0000256" key="1">
    <source>
        <dbReference type="SAM" id="MobiDB-lite"/>
    </source>
</evidence>
<dbReference type="Gene3D" id="3.60.10.10">
    <property type="entry name" value="Endonuclease/exonuclease/phosphatase"/>
    <property type="match status" value="1"/>
</dbReference>
<evidence type="ECO:0000313" key="4">
    <source>
        <dbReference type="Proteomes" id="UP001172457"/>
    </source>
</evidence>
<dbReference type="PANTHER" id="PTHR33116:SF76">
    <property type="entry name" value="DUF4283 DOMAIN-CONTAINING PROTEIN"/>
    <property type="match status" value="1"/>
</dbReference>
<dbReference type="Pfam" id="PF13966">
    <property type="entry name" value="zf-RVT"/>
    <property type="match status" value="1"/>
</dbReference>
<dbReference type="SUPFAM" id="SSF56219">
    <property type="entry name" value="DNase I-like"/>
    <property type="match status" value="1"/>
</dbReference>
<sequence length="1778" mass="200460">MSGGRGGGARFATPSRFASDESAKGGKTDDASPVVNAWSTRGVTLADKIKGNSESKIVLNFKPPIVLNDGRTAIRFSKEVIMEGVKANPLLLVANFVGVRMPFFVVNNNLNRMWKRNGLVDVASNYEGFYLLKFNNEEGMKFVIDNGPWMINGVPLFVRKWVPGMCFGKPELNVLPLWVNLHGVPLEVWNARGLSELASGIGVPLTLDRATEERCLKQAGRVGFARVLVEVSAEKILPDEIIGLIPSLDGGAEKEVRIRVEYKWKPSRCSHCSLFGHTFDGCGVRPLSDEEKAAKLKKNEPSPVKGNVDDGFQVVGKKNKPVQVRKNGGVNQQLSTKSWVNQRFGGQNPSGTQGILRQPFSTQKLSVGQQKSGGMGWQVKGTSGAKTGAAARWAESDFSSGVGKEQVVKGKDESLVEQQKIVKEEPVLGVKEGGKLVNDVKLDVPKKDVGGSSGSGFEAVGGVVTSNKFDVLNNMEDDEDEQAWRFDKEEVNKFLEAGTRPPDHVLAKWSNEQLNYYFQLASDMDVVSNDEAPDFMKWEEVEVRRRVAIWNIRGLNVASKRKEVRHLISVQRLDVCVVVETKVCRNKLPGVCSDLFGSWEWTSNNGVCRGRTRIIVGWNPNVVKIEAFEFFDQVIHCRLFHLDSGRSFHCSFVYAANDAVERRVLWDCIARHKVFVKGEAWVVMGDFNVSLDPSDSSRGTSYVTRAMNDFRECLNGADLFDLNQTGLKFTWIQKPLASSSCGLLKKLDRILCNLGFLELFPLAAASFLPYGLSDHSPAVLSVSFGVRVKAKSFKFNNHLVDSPDFLSVVENCWSKKVEGCLMFSVVTKLKELKKGVRKLNCKHGDVFKNVEKFRGELDRAQTDMDLDPDNGEVRFEGAVYLKALKDALVAEEKFLRQRSKVKWLREGDSNTTYFHKVVKMNFNRSRIVEVEDMCGNRFVGSSVAEQFVNHFKSILGTSDSVSSIVDPDSLFVRKLSKHQADFMVRPVSDREVREAIFDIDDIKAPGPDGFSSCFFKKAWPVVGSEVCAAVRQFFDNGKLLGEVNSTVIALVPKSKTPKNVADFRPIACCNVLFKCISKIIVQRMKGSLGGLVDVNQSAFIPNRQISDNILLAQELMRGYHLQRGVKRCAFKIDIQKAYDTVNWSFLEFILMRFGFHPCMVHWIMMCVTSASFSIRVNGEQCGHFRGMRGIRQGDPLSPYLFTLVMEVLTLMVKRKVMNADGFKFHPKCEKLGITHLCFADDLLMFCHGDVESVNVLKSALFEFSEVSGLKPSLGKSTSFLGNVVGRNREEIMRILPFKLGVLPVRYLGVPLLSTKLFHKDCAGLIDKIKKRVLDWKNKSLSFAGRLQLINSVLSSISVYWASLFLLPVSVVKEIEKLMRRFLWSSGDAIKGKAKVSWKEVCLPKGKGGLGIRSLKCWNKALLAKQIWKLIDNGESVWVKWMHEYRLKGQNFWAVGAIHDASWFWRKVVRIRGMFREQFVHVLGDGKRTSLWFDAWHPAGPLCNFISKRDIYAARLSLDLRVCDMVVDGLWVWPLEIWIKYGNILQVHMPRLIDNTWDKLCWKSRKGVCVDFDVAAVWSDFFEDFNDFRWANLIWFSHGIPRHAFILWLAIKERLRTFDRLNCWGLIQNSICVLCNDEVESHNHLFVDCGYVQEVWRCCEGLSGIEGVIFSFSGSHNSWANVIACLCNRPINKSIWSVVQRLLLAAVVYFVWQEKNHRFHQAKCRSAVLLARQIIELIKLKLLGLKVKKSAQVKKVAEIWNLGLVCRGLDADFCFKELE</sequence>
<feature type="domain" description="Reverse transcriptase" evidence="2">
    <location>
        <begin position="1032"/>
        <end position="1311"/>
    </location>
</feature>
<dbReference type="InterPro" id="IPR043502">
    <property type="entry name" value="DNA/RNA_pol_sf"/>
</dbReference>
<name>A0AA38W1K1_9ASTR</name>
<dbReference type="Pfam" id="PF00078">
    <property type="entry name" value="RVT_1"/>
    <property type="match status" value="1"/>
</dbReference>
<dbReference type="SUPFAM" id="SSF56672">
    <property type="entry name" value="DNA/RNA polymerases"/>
    <property type="match status" value="1"/>
</dbReference>
<dbReference type="Pfam" id="PF03372">
    <property type="entry name" value="Exo_endo_phos"/>
    <property type="match status" value="1"/>
</dbReference>
<keyword evidence="4" id="KW-1185">Reference proteome</keyword>
<dbReference type="EMBL" id="JARYMX010000391">
    <property type="protein sequence ID" value="KAJ9535280.1"/>
    <property type="molecule type" value="Genomic_DNA"/>
</dbReference>